<organism evidence="6 7">
    <name type="scientific">Phytophthora megakarya</name>
    <dbReference type="NCBI Taxonomy" id="4795"/>
    <lineage>
        <taxon>Eukaryota</taxon>
        <taxon>Sar</taxon>
        <taxon>Stramenopiles</taxon>
        <taxon>Oomycota</taxon>
        <taxon>Peronosporomycetes</taxon>
        <taxon>Peronosporales</taxon>
        <taxon>Peronosporaceae</taxon>
        <taxon>Phytophthora</taxon>
    </lineage>
</organism>
<accession>A0A225WAG6</accession>
<comment type="similarity">
    <text evidence="2 5">Belongs to the RxLR effector family.</text>
</comment>
<comment type="domain">
    <text evidence="5">The RxLR-dEER motif acts to carry the protein into the host cell cytoplasm through binding to cell surface phosphatidylinositol-3-phosphate.</text>
</comment>
<proteinExistence type="inferred from homology"/>
<comment type="subcellular location">
    <subcellularLocation>
        <location evidence="1 5">Secreted</location>
    </subcellularLocation>
</comment>
<comment type="caution">
    <text evidence="6">The sequence shown here is derived from an EMBL/GenBank/DDBJ whole genome shotgun (WGS) entry which is preliminary data.</text>
</comment>
<feature type="chain" id="PRO_5044974244" description="RxLR effector protein" evidence="5">
    <location>
        <begin position="25"/>
        <end position="146"/>
    </location>
</feature>
<evidence type="ECO:0000313" key="7">
    <source>
        <dbReference type="Proteomes" id="UP000198211"/>
    </source>
</evidence>
<evidence type="ECO:0000256" key="2">
    <source>
        <dbReference type="ARBA" id="ARBA00010400"/>
    </source>
</evidence>
<dbReference type="Pfam" id="PF16810">
    <property type="entry name" value="RXLR"/>
    <property type="match status" value="1"/>
</dbReference>
<evidence type="ECO:0000256" key="4">
    <source>
        <dbReference type="ARBA" id="ARBA00022729"/>
    </source>
</evidence>
<feature type="signal peptide" evidence="5">
    <location>
        <begin position="1"/>
        <end position="24"/>
    </location>
</feature>
<gene>
    <name evidence="6" type="ORF">PHMEG_00011766</name>
</gene>
<keyword evidence="7" id="KW-1185">Reference proteome</keyword>
<sequence length="146" mass="16468">MRLQLSIVLVVLVTLIKSSSVVLADQFGLKESSKFKSSVSTPIEDVRKRHLRLGGEVKSDDDVSFPAKNEEERVNGGSTLSKVLSDARITMKQNTMDMILWTAYKLGRTPEKVFAKASRQTDSAKRATIERHARIFEKWIKKNYGP</sequence>
<dbReference type="InterPro" id="IPR031825">
    <property type="entry name" value="RXLR"/>
</dbReference>
<evidence type="ECO:0000256" key="3">
    <source>
        <dbReference type="ARBA" id="ARBA00022525"/>
    </source>
</evidence>
<protein>
    <recommendedName>
        <fullName evidence="5">RxLR effector protein</fullName>
    </recommendedName>
</protein>
<name>A0A225WAG6_9STRA</name>
<comment type="function">
    <text evidence="5">Effector that suppresses plant defense responses during pathogen infection.</text>
</comment>
<keyword evidence="4 5" id="KW-0732">Signal</keyword>
<dbReference type="Proteomes" id="UP000198211">
    <property type="component" value="Unassembled WGS sequence"/>
</dbReference>
<evidence type="ECO:0000256" key="1">
    <source>
        <dbReference type="ARBA" id="ARBA00004613"/>
    </source>
</evidence>
<reference evidence="7" key="1">
    <citation type="submission" date="2017-03" db="EMBL/GenBank/DDBJ databases">
        <title>Phytopthora megakarya and P. palmivora, two closely related causual agents of cacao black pod achieved similar genome size and gene model numbers by different mechanisms.</title>
        <authorList>
            <person name="Ali S."/>
            <person name="Shao J."/>
            <person name="Larry D.J."/>
            <person name="Kronmiller B."/>
            <person name="Shen D."/>
            <person name="Strem M.D."/>
            <person name="Melnick R.L."/>
            <person name="Guiltinan M.J."/>
            <person name="Tyler B.M."/>
            <person name="Meinhardt L.W."/>
            <person name="Bailey B.A."/>
        </authorList>
    </citation>
    <scope>NUCLEOTIDE SEQUENCE [LARGE SCALE GENOMIC DNA]</scope>
    <source>
        <strain evidence="7">zdho120</strain>
    </source>
</reference>
<evidence type="ECO:0000256" key="5">
    <source>
        <dbReference type="RuleBase" id="RU367124"/>
    </source>
</evidence>
<dbReference type="AlphaFoldDB" id="A0A225WAG6"/>
<dbReference type="EMBL" id="NBNE01001279">
    <property type="protein sequence ID" value="OWZ14711.1"/>
    <property type="molecule type" value="Genomic_DNA"/>
</dbReference>
<keyword evidence="3 5" id="KW-0964">Secreted</keyword>
<evidence type="ECO:0000313" key="6">
    <source>
        <dbReference type="EMBL" id="OWZ14711.1"/>
    </source>
</evidence>